<organism evidence="1 2">
    <name type="scientific">Saccoglossus kowalevskii</name>
    <name type="common">Acorn worm</name>
    <dbReference type="NCBI Taxonomy" id="10224"/>
    <lineage>
        <taxon>Eukaryota</taxon>
        <taxon>Metazoa</taxon>
        <taxon>Hemichordata</taxon>
        <taxon>Enteropneusta</taxon>
        <taxon>Harrimaniidae</taxon>
        <taxon>Saccoglossus</taxon>
    </lineage>
</organism>
<keyword evidence="1" id="KW-1185">Reference proteome</keyword>
<sequence>MALYSGIHKKLKDRDTKWSDKLQLAKFAWISSQCYLPNKEQVLLDWVSNSIINSKKLVDKSACTDRLVDKSPCSDRLVDRSACPDRLVDKSACSDRMVDKSAFPDRLVDRSACPDRLVDKSVCPDRFAACIQSLPPGLTLNIWQQLTIELSQHYLPQIEKLVDSGESPRKKQKTKKNYTPSMQQESPIMHQFELTVALYVHYLFNAKLVDAATTAVHNIEVAMETMQNNLLMPLLELCLHSDQVIPRLFLCTLYLYHCWGDVHLLLKQHTKYRDKKEVCPSSIQQPLKALDFSYLYSHITADKWISLCTQSGVDVNTAHKYMMKLLSVQKVKALLVFGSDSCPAIQESLQNSLAYICQLEDNIQTVTEVSLFPLMPSSVCEMSLISNHVLVFLPLCNADQLQLLSHYVVKMICTSHKHTPQISDVLIQDSSTLLQSEVFQESVLIQAAMVTSLLQELLKMFNSYDAEYEMQVLSKLVAKEIPWLQQVDSRPSLKIRNEAMEDDCDNTTADTMALNESWKQIQNIGIKMNVYMSGKMENDIQLNNKHYKKIGRILEVLEMLPLEHFLLTNQTRCMMGLFVLCQAICRSASHKPEQTVVMVMKCSNILRRLIQGVNRANILDFVESGSVLTMLTKVAVTIHDMIELKTKHVMRDSSNFNVWK</sequence>
<dbReference type="Proteomes" id="UP000694865">
    <property type="component" value="Unplaced"/>
</dbReference>
<proteinExistence type="predicted"/>
<name>A0ABM0N139_SACKO</name>
<dbReference type="InterPro" id="IPR052609">
    <property type="entry name" value="Ribosome_Biogenesis_Reg"/>
</dbReference>
<evidence type="ECO:0000313" key="1">
    <source>
        <dbReference type="Proteomes" id="UP000694865"/>
    </source>
</evidence>
<dbReference type="PANTHER" id="PTHR15682:SF2">
    <property type="entry name" value="UNHEALTHY RIBOSOME BIOGENESIS PROTEIN 2 HOMOLOG"/>
    <property type="match status" value="1"/>
</dbReference>
<dbReference type="RefSeq" id="XP_006825980.1">
    <property type="nucleotide sequence ID" value="XM_006825917.1"/>
</dbReference>
<dbReference type="GeneID" id="102801353"/>
<gene>
    <name evidence="2" type="primary">LOC102801353</name>
</gene>
<accession>A0ABM0N139</accession>
<dbReference type="PANTHER" id="PTHR15682">
    <property type="entry name" value="UNHEALTHY RIBOSOME BIOGENESIS PROTEIN 2 HOMOLOG"/>
    <property type="match status" value="1"/>
</dbReference>
<reference evidence="2" key="1">
    <citation type="submission" date="2025-08" db="UniProtKB">
        <authorList>
            <consortium name="RefSeq"/>
        </authorList>
    </citation>
    <scope>IDENTIFICATION</scope>
    <source>
        <tissue evidence="2">Testes</tissue>
    </source>
</reference>
<protein>
    <submittedName>
        <fullName evidence="2">Uncharacterized protein LOC102801353</fullName>
    </submittedName>
</protein>
<evidence type="ECO:0000313" key="2">
    <source>
        <dbReference type="RefSeq" id="XP_006825980.1"/>
    </source>
</evidence>